<sequence>MAFHIHKFHVLPTLLASASIPPTSALSSELPACLPPQDVPSPMISSTTASKFNAEQPNPAFTNPLAAASQPIFSIPIQSETATISTPILPPVLPAPEATSGDLDCNESSSDTEADSVKDCESKSVPKFGFEWDAQHDYNLEWALFAEFKAWLLNEQNSHAVEYVMREHHSNKAPISCQYWEMKHIYVCSHKGSGGVKKYKRKMTHKQKMPHKHLEGGCRSSVWVKMYPGTTILCG</sequence>
<keyword evidence="4" id="KW-1185">Reference proteome</keyword>
<feature type="signal peptide" evidence="2">
    <location>
        <begin position="1"/>
        <end position="25"/>
    </location>
</feature>
<gene>
    <name evidence="3" type="ORF">ARMGADRAFT_1081456</name>
</gene>
<dbReference type="Proteomes" id="UP000217790">
    <property type="component" value="Unassembled WGS sequence"/>
</dbReference>
<organism evidence="3 4">
    <name type="scientific">Armillaria gallica</name>
    <name type="common">Bulbous honey fungus</name>
    <name type="synonym">Armillaria bulbosa</name>
    <dbReference type="NCBI Taxonomy" id="47427"/>
    <lineage>
        <taxon>Eukaryota</taxon>
        <taxon>Fungi</taxon>
        <taxon>Dikarya</taxon>
        <taxon>Basidiomycota</taxon>
        <taxon>Agaricomycotina</taxon>
        <taxon>Agaricomycetes</taxon>
        <taxon>Agaricomycetidae</taxon>
        <taxon>Agaricales</taxon>
        <taxon>Marasmiineae</taxon>
        <taxon>Physalacriaceae</taxon>
        <taxon>Armillaria</taxon>
    </lineage>
</organism>
<feature type="chain" id="PRO_5013608123" description="FAR1 domain-containing protein" evidence="2">
    <location>
        <begin position="26"/>
        <end position="235"/>
    </location>
</feature>
<dbReference type="InParanoid" id="A0A2H3DME7"/>
<evidence type="ECO:0000313" key="3">
    <source>
        <dbReference type="EMBL" id="PBK92028.1"/>
    </source>
</evidence>
<evidence type="ECO:0000256" key="1">
    <source>
        <dbReference type="SAM" id="MobiDB-lite"/>
    </source>
</evidence>
<feature type="region of interest" description="Disordered" evidence="1">
    <location>
        <begin position="96"/>
        <end position="118"/>
    </location>
</feature>
<evidence type="ECO:0008006" key="5">
    <source>
        <dbReference type="Google" id="ProtNLM"/>
    </source>
</evidence>
<dbReference type="OrthoDB" id="3250747at2759"/>
<protein>
    <recommendedName>
        <fullName evidence="5">FAR1 domain-containing protein</fullName>
    </recommendedName>
</protein>
<accession>A0A2H3DME7</accession>
<evidence type="ECO:0000313" key="4">
    <source>
        <dbReference type="Proteomes" id="UP000217790"/>
    </source>
</evidence>
<keyword evidence="2" id="KW-0732">Signal</keyword>
<reference evidence="4" key="1">
    <citation type="journal article" date="2017" name="Nat. Ecol. Evol.">
        <title>Genome expansion and lineage-specific genetic innovations in the forest pathogenic fungi Armillaria.</title>
        <authorList>
            <person name="Sipos G."/>
            <person name="Prasanna A.N."/>
            <person name="Walter M.C."/>
            <person name="O'Connor E."/>
            <person name="Balint B."/>
            <person name="Krizsan K."/>
            <person name="Kiss B."/>
            <person name="Hess J."/>
            <person name="Varga T."/>
            <person name="Slot J."/>
            <person name="Riley R."/>
            <person name="Boka B."/>
            <person name="Rigling D."/>
            <person name="Barry K."/>
            <person name="Lee J."/>
            <person name="Mihaltcheva S."/>
            <person name="LaButti K."/>
            <person name="Lipzen A."/>
            <person name="Waldron R."/>
            <person name="Moloney N.M."/>
            <person name="Sperisen C."/>
            <person name="Kredics L."/>
            <person name="Vagvoelgyi C."/>
            <person name="Patrignani A."/>
            <person name="Fitzpatrick D."/>
            <person name="Nagy I."/>
            <person name="Doyle S."/>
            <person name="Anderson J.B."/>
            <person name="Grigoriev I.V."/>
            <person name="Gueldener U."/>
            <person name="Muensterkoetter M."/>
            <person name="Nagy L.G."/>
        </authorList>
    </citation>
    <scope>NUCLEOTIDE SEQUENCE [LARGE SCALE GENOMIC DNA]</scope>
    <source>
        <strain evidence="4">Ar21-2</strain>
    </source>
</reference>
<proteinExistence type="predicted"/>
<dbReference type="AlphaFoldDB" id="A0A2H3DME7"/>
<dbReference type="EMBL" id="KZ293660">
    <property type="protein sequence ID" value="PBK92028.1"/>
    <property type="molecule type" value="Genomic_DNA"/>
</dbReference>
<evidence type="ECO:0000256" key="2">
    <source>
        <dbReference type="SAM" id="SignalP"/>
    </source>
</evidence>
<name>A0A2H3DME7_ARMGA</name>